<proteinExistence type="predicted"/>
<dbReference type="AlphaFoldDB" id="A0A165HX93"/>
<feature type="domain" description="CCHC-type" evidence="4">
    <location>
        <begin position="355"/>
        <end position="370"/>
    </location>
</feature>
<dbReference type="Proteomes" id="UP000077266">
    <property type="component" value="Unassembled WGS sequence"/>
</dbReference>
<dbReference type="SUPFAM" id="SSF57756">
    <property type="entry name" value="Retrovirus zinc finger-like domains"/>
    <property type="match status" value="1"/>
</dbReference>
<dbReference type="GO" id="GO:0003676">
    <property type="term" value="F:nucleic acid binding"/>
    <property type="evidence" value="ECO:0007669"/>
    <property type="project" value="InterPro"/>
</dbReference>
<dbReference type="PROSITE" id="PS50158">
    <property type="entry name" value="ZF_CCHC"/>
    <property type="match status" value="1"/>
</dbReference>
<feature type="region of interest" description="Disordered" evidence="3">
    <location>
        <begin position="265"/>
        <end position="292"/>
    </location>
</feature>
<gene>
    <name evidence="5" type="ORF">EXIGLDRAFT_768808</name>
</gene>
<evidence type="ECO:0000313" key="5">
    <source>
        <dbReference type="EMBL" id="KZV92591.1"/>
    </source>
</evidence>
<feature type="compositionally biased region" description="Polar residues" evidence="3">
    <location>
        <begin position="275"/>
        <end position="289"/>
    </location>
</feature>
<dbReference type="EMBL" id="KV426005">
    <property type="protein sequence ID" value="KZV92591.1"/>
    <property type="molecule type" value="Genomic_DNA"/>
</dbReference>
<dbReference type="GO" id="GO:0008270">
    <property type="term" value="F:zinc ion binding"/>
    <property type="evidence" value="ECO:0007669"/>
    <property type="project" value="UniProtKB-KW"/>
</dbReference>
<reference evidence="5 6" key="1">
    <citation type="journal article" date="2016" name="Mol. Biol. Evol.">
        <title>Comparative Genomics of Early-Diverging Mushroom-Forming Fungi Provides Insights into the Origins of Lignocellulose Decay Capabilities.</title>
        <authorList>
            <person name="Nagy L.G."/>
            <person name="Riley R."/>
            <person name="Tritt A."/>
            <person name="Adam C."/>
            <person name="Daum C."/>
            <person name="Floudas D."/>
            <person name="Sun H."/>
            <person name="Yadav J.S."/>
            <person name="Pangilinan J."/>
            <person name="Larsson K.H."/>
            <person name="Matsuura K."/>
            <person name="Barry K."/>
            <person name="Labutti K."/>
            <person name="Kuo R."/>
            <person name="Ohm R.A."/>
            <person name="Bhattacharya S.S."/>
            <person name="Shirouzu T."/>
            <person name="Yoshinaga Y."/>
            <person name="Martin F.M."/>
            <person name="Grigoriev I.V."/>
            <person name="Hibbett D.S."/>
        </authorList>
    </citation>
    <scope>NUCLEOTIDE SEQUENCE [LARGE SCALE GENOMIC DNA]</scope>
    <source>
        <strain evidence="5 6">HHB12029</strain>
    </source>
</reference>
<dbReference type="SMART" id="SM00343">
    <property type="entry name" value="ZnF_C2HC"/>
    <property type="match status" value="1"/>
</dbReference>
<evidence type="ECO:0000256" key="1">
    <source>
        <dbReference type="ARBA" id="ARBA00022664"/>
    </source>
</evidence>
<keyword evidence="1" id="KW-0507">mRNA processing</keyword>
<dbReference type="InterPro" id="IPR001878">
    <property type="entry name" value="Znf_CCHC"/>
</dbReference>
<keyword evidence="2" id="KW-0863">Zinc-finger</keyword>
<evidence type="ECO:0000256" key="2">
    <source>
        <dbReference type="PROSITE-ProRule" id="PRU00047"/>
    </source>
</evidence>
<protein>
    <recommendedName>
        <fullName evidence="4">CCHC-type domain-containing protein</fullName>
    </recommendedName>
</protein>
<dbReference type="GO" id="GO:0006397">
    <property type="term" value="P:mRNA processing"/>
    <property type="evidence" value="ECO:0007669"/>
    <property type="project" value="UniProtKB-KW"/>
</dbReference>
<dbReference type="InParanoid" id="A0A165HX93"/>
<feature type="compositionally biased region" description="Basic and acidic residues" evidence="3">
    <location>
        <begin position="265"/>
        <end position="274"/>
    </location>
</feature>
<feature type="region of interest" description="Disordered" evidence="3">
    <location>
        <begin position="310"/>
        <end position="336"/>
    </location>
</feature>
<accession>A0A165HX93</accession>
<evidence type="ECO:0000313" key="6">
    <source>
        <dbReference type="Proteomes" id="UP000077266"/>
    </source>
</evidence>
<name>A0A165HX93_EXIGL</name>
<organism evidence="5 6">
    <name type="scientific">Exidia glandulosa HHB12029</name>
    <dbReference type="NCBI Taxonomy" id="1314781"/>
    <lineage>
        <taxon>Eukaryota</taxon>
        <taxon>Fungi</taxon>
        <taxon>Dikarya</taxon>
        <taxon>Basidiomycota</taxon>
        <taxon>Agaricomycotina</taxon>
        <taxon>Agaricomycetes</taxon>
        <taxon>Auriculariales</taxon>
        <taxon>Exidiaceae</taxon>
        <taxon>Exidia</taxon>
    </lineage>
</organism>
<evidence type="ECO:0000259" key="4">
    <source>
        <dbReference type="PROSITE" id="PS50158"/>
    </source>
</evidence>
<dbReference type="Pfam" id="PF00098">
    <property type="entry name" value="zf-CCHC"/>
    <property type="match status" value="1"/>
</dbReference>
<dbReference type="InterPro" id="IPR036875">
    <property type="entry name" value="Znf_CCHC_sf"/>
</dbReference>
<keyword evidence="2" id="KW-0862">Zinc</keyword>
<keyword evidence="6" id="KW-1185">Reference proteome</keyword>
<sequence>MAADQQNFDTLIHTLGTLATGLSQVVPSNTSPAAPSATSQAPEERNYIAKPDAYNGDKAHYKSFRQSICLYVAAISSQRGKILATLSYLTQGDANVWARSYFTNHQDALAANTVVWTTFLKELDARFKDPRLAANARQKFLHFKMGNTDARTFFIEVDEVQDVAGYANSTQHDDHVVDTLERNMPADLVLAIHTAHESYKSTTHESYKSTTHESYKSTTLATIAGLKALGLNIDADVAAAQRDELNKPISYEMFREYALHHDEHVRRAREKGNTKAESQPTRPKQSFPTNRPYGNPIASLTMPTTFSVASSATEDTPKPAPTVWNRPTPAAPAKECEPDVIPMDIDRTNVPNKACWTCGQHGHYSAQCPRRAVRVHTLGPDELRQLADEMENAREPTDPASDVEQDF</sequence>
<dbReference type="Gene3D" id="4.10.60.10">
    <property type="entry name" value="Zinc finger, CCHC-type"/>
    <property type="match status" value="1"/>
</dbReference>
<evidence type="ECO:0000256" key="3">
    <source>
        <dbReference type="SAM" id="MobiDB-lite"/>
    </source>
</evidence>
<keyword evidence="2" id="KW-0479">Metal-binding</keyword>
<dbReference type="STRING" id="1314781.A0A165HX93"/>